<accession>A4J8S2</accession>
<evidence type="ECO:0000256" key="1">
    <source>
        <dbReference type="SAM" id="MobiDB-lite"/>
    </source>
</evidence>
<dbReference type="OrthoDB" id="1787094at2"/>
<dbReference type="STRING" id="349161.Dred_2972"/>
<sequence length="141" mass="15922">MKLCPYAARLYGCNALKSAGYASDTITVSESWRDQYCTSGKYQQCPNLKSAHQMKGQRGHGKGGYLPNQPKEIPSTGYNRPASKGYATNQKASVKSPKKKQEFNPVHAHGGVTPHFCEKPWRSPDLRFRVIRSLFYIKPWK</sequence>
<dbReference type="KEGG" id="drm:Dred_2972"/>
<feature type="region of interest" description="Disordered" evidence="1">
    <location>
        <begin position="50"/>
        <end position="105"/>
    </location>
</feature>
<proteinExistence type="predicted"/>
<dbReference type="RefSeq" id="WP_011879266.1">
    <property type="nucleotide sequence ID" value="NC_009253.1"/>
</dbReference>
<dbReference type="AlphaFoldDB" id="A4J8S2"/>
<organism evidence="2 3">
    <name type="scientific">Desulforamulus reducens (strain ATCC BAA-1160 / DSM 100696 / MI-1)</name>
    <name type="common">Desulfotomaculum reducens</name>
    <dbReference type="NCBI Taxonomy" id="349161"/>
    <lineage>
        <taxon>Bacteria</taxon>
        <taxon>Bacillati</taxon>
        <taxon>Bacillota</taxon>
        <taxon>Clostridia</taxon>
        <taxon>Eubacteriales</taxon>
        <taxon>Peptococcaceae</taxon>
        <taxon>Desulforamulus</taxon>
    </lineage>
</organism>
<protein>
    <submittedName>
        <fullName evidence="2">Uncharacterized protein</fullName>
    </submittedName>
</protein>
<dbReference type="HOGENOM" id="CLU_1945298_0_0_9"/>
<dbReference type="Proteomes" id="UP000001556">
    <property type="component" value="Chromosome"/>
</dbReference>
<evidence type="ECO:0000313" key="3">
    <source>
        <dbReference type="Proteomes" id="UP000001556"/>
    </source>
</evidence>
<dbReference type="EMBL" id="CP000612">
    <property type="protein sequence ID" value="ABO51475.1"/>
    <property type="molecule type" value="Genomic_DNA"/>
</dbReference>
<gene>
    <name evidence="2" type="ordered locus">Dred_2972</name>
</gene>
<reference evidence="2 3" key="1">
    <citation type="submission" date="2007-03" db="EMBL/GenBank/DDBJ databases">
        <title>Complete sequence of Desulfotomaculum reducens MI-1.</title>
        <authorList>
            <consortium name="US DOE Joint Genome Institute"/>
            <person name="Copeland A."/>
            <person name="Lucas S."/>
            <person name="Lapidus A."/>
            <person name="Barry K."/>
            <person name="Detter J.C."/>
            <person name="Glavina del Rio T."/>
            <person name="Hammon N."/>
            <person name="Israni S."/>
            <person name="Dalin E."/>
            <person name="Tice H."/>
            <person name="Pitluck S."/>
            <person name="Sims D."/>
            <person name="Brettin T."/>
            <person name="Bruce D."/>
            <person name="Han C."/>
            <person name="Tapia R."/>
            <person name="Schmutz J."/>
            <person name="Larimer F."/>
            <person name="Land M."/>
            <person name="Hauser L."/>
            <person name="Kyrpides N."/>
            <person name="Kim E."/>
            <person name="Tebo B.M."/>
            <person name="Richardson P."/>
        </authorList>
    </citation>
    <scope>NUCLEOTIDE SEQUENCE [LARGE SCALE GENOMIC DNA]</scope>
    <source>
        <strain evidence="2 3">MI-1</strain>
    </source>
</reference>
<name>A4J8S2_DESRM</name>
<evidence type="ECO:0000313" key="2">
    <source>
        <dbReference type="EMBL" id="ABO51475.1"/>
    </source>
</evidence>
<keyword evidence="3" id="KW-1185">Reference proteome</keyword>